<comment type="caution">
    <text evidence="2">The sequence shown here is derived from an EMBL/GenBank/DDBJ whole genome shotgun (WGS) entry which is preliminary data.</text>
</comment>
<dbReference type="Proteomes" id="UP000253628">
    <property type="component" value="Unassembled WGS sequence"/>
</dbReference>
<organism evidence="2 3">
    <name type="scientific">Eoetvoesiella caeni</name>
    <dbReference type="NCBI Taxonomy" id="645616"/>
    <lineage>
        <taxon>Bacteria</taxon>
        <taxon>Pseudomonadati</taxon>
        <taxon>Pseudomonadota</taxon>
        <taxon>Betaproteobacteria</taxon>
        <taxon>Burkholderiales</taxon>
        <taxon>Alcaligenaceae</taxon>
        <taxon>Eoetvoesiella</taxon>
    </lineage>
</organism>
<keyword evidence="1" id="KW-1133">Transmembrane helix</keyword>
<accession>A0A366H5C5</accession>
<dbReference type="InterPro" id="IPR022213">
    <property type="entry name" value="DUF3742"/>
</dbReference>
<dbReference type="RefSeq" id="WP_113934336.1">
    <property type="nucleotide sequence ID" value="NZ_JACCEU010000003.1"/>
</dbReference>
<dbReference type="OrthoDB" id="8454876at2"/>
<proteinExistence type="predicted"/>
<keyword evidence="1" id="KW-0472">Membrane</keyword>
<dbReference type="EMBL" id="QNRQ01000010">
    <property type="protein sequence ID" value="RBP37131.1"/>
    <property type="molecule type" value="Genomic_DNA"/>
</dbReference>
<keyword evidence="3" id="KW-1185">Reference proteome</keyword>
<protein>
    <submittedName>
        <fullName evidence="2">Uncharacterized protein DUF3742</fullName>
    </submittedName>
</protein>
<keyword evidence="1" id="KW-0812">Transmembrane</keyword>
<dbReference type="Pfam" id="PF12553">
    <property type="entry name" value="DUF3742"/>
    <property type="match status" value="1"/>
</dbReference>
<reference evidence="2 3" key="1">
    <citation type="submission" date="2018-06" db="EMBL/GenBank/DDBJ databases">
        <title>Genomic Encyclopedia of Type Strains, Phase IV (KMG-IV): sequencing the most valuable type-strain genomes for metagenomic binning, comparative biology and taxonomic classification.</title>
        <authorList>
            <person name="Goeker M."/>
        </authorList>
    </citation>
    <scope>NUCLEOTIDE SEQUENCE [LARGE SCALE GENOMIC DNA]</scope>
    <source>
        <strain evidence="2 3">DSM 25520</strain>
    </source>
</reference>
<dbReference type="AlphaFoldDB" id="A0A366H5C5"/>
<evidence type="ECO:0000256" key="1">
    <source>
        <dbReference type="SAM" id="Phobius"/>
    </source>
</evidence>
<name>A0A366H5C5_9BURK</name>
<evidence type="ECO:0000313" key="2">
    <source>
        <dbReference type="EMBL" id="RBP37131.1"/>
    </source>
</evidence>
<gene>
    <name evidence="2" type="ORF">DFR37_11084</name>
</gene>
<sequence>MDTTTRISTAERFGRLLGLGWRAYARGELQVSKRLASQGVPITGAVALLWLVKLTALGLLLYAAFWLAMLVVFLVAGAWVARNAEWDEPETEWRTGPAGFGLYRGDIRIDVGDPYEED</sequence>
<feature type="transmembrane region" description="Helical" evidence="1">
    <location>
        <begin position="59"/>
        <end position="81"/>
    </location>
</feature>
<evidence type="ECO:0000313" key="3">
    <source>
        <dbReference type="Proteomes" id="UP000253628"/>
    </source>
</evidence>